<protein>
    <submittedName>
        <fullName evidence="2">Uncharacterized protein</fullName>
    </submittedName>
</protein>
<gene>
    <name evidence="2" type="ORF">PINE0816_LOCUS6535</name>
</gene>
<dbReference type="EMBL" id="HBEL01013715">
    <property type="protein sequence ID" value="CAD8410412.1"/>
    <property type="molecule type" value="Transcribed_RNA"/>
</dbReference>
<organism evidence="2">
    <name type="scientific">Proboscia inermis</name>
    <dbReference type="NCBI Taxonomy" id="420281"/>
    <lineage>
        <taxon>Eukaryota</taxon>
        <taxon>Sar</taxon>
        <taxon>Stramenopiles</taxon>
        <taxon>Ochrophyta</taxon>
        <taxon>Bacillariophyta</taxon>
        <taxon>Coscinodiscophyceae</taxon>
        <taxon>Rhizosoleniophycidae</taxon>
        <taxon>Rhizosoleniales</taxon>
        <taxon>Rhizosoleniaceae</taxon>
        <taxon>Proboscia</taxon>
    </lineage>
</organism>
<dbReference type="AlphaFoldDB" id="A0A7S0C1X7"/>
<feature type="compositionally biased region" description="Basic and acidic residues" evidence="1">
    <location>
        <begin position="67"/>
        <end position="78"/>
    </location>
</feature>
<accession>A0A7S0C1X7</accession>
<reference evidence="2" key="1">
    <citation type="submission" date="2021-01" db="EMBL/GenBank/DDBJ databases">
        <authorList>
            <person name="Corre E."/>
            <person name="Pelletier E."/>
            <person name="Niang G."/>
            <person name="Scheremetjew M."/>
            <person name="Finn R."/>
            <person name="Kale V."/>
            <person name="Holt S."/>
            <person name="Cochrane G."/>
            <person name="Meng A."/>
            <person name="Brown T."/>
            <person name="Cohen L."/>
        </authorList>
    </citation>
    <scope>NUCLEOTIDE SEQUENCE</scope>
    <source>
        <strain evidence="2">CCAP1064/1</strain>
    </source>
</reference>
<name>A0A7S0C1X7_9STRA</name>
<sequence length="101" mass="10713">MRVRNGSRRRVVLPNLAAKQTKRNAVPRTPTNKAVSAAVQAMANNGFRPPEGMQMVISFAPAPDAEKKLSFKGNDSKTKGNGSNAGVRGRRGGRAGGVRRG</sequence>
<proteinExistence type="predicted"/>
<feature type="region of interest" description="Disordered" evidence="1">
    <location>
        <begin position="67"/>
        <end position="101"/>
    </location>
</feature>
<evidence type="ECO:0000256" key="1">
    <source>
        <dbReference type="SAM" id="MobiDB-lite"/>
    </source>
</evidence>
<feature type="compositionally biased region" description="Basic residues" evidence="1">
    <location>
        <begin position="88"/>
        <end position="101"/>
    </location>
</feature>
<evidence type="ECO:0000313" key="2">
    <source>
        <dbReference type="EMBL" id="CAD8410412.1"/>
    </source>
</evidence>